<evidence type="ECO:0000313" key="9">
    <source>
        <dbReference type="Proteomes" id="UP001235712"/>
    </source>
</evidence>
<name>A0ABT9PBR4_9ACTN</name>
<organism evidence="8 9">
    <name type="scientific">Kineosporia succinea</name>
    <dbReference type="NCBI Taxonomy" id="84632"/>
    <lineage>
        <taxon>Bacteria</taxon>
        <taxon>Bacillati</taxon>
        <taxon>Actinomycetota</taxon>
        <taxon>Actinomycetes</taxon>
        <taxon>Kineosporiales</taxon>
        <taxon>Kineosporiaceae</taxon>
        <taxon>Kineosporia</taxon>
    </lineage>
</organism>
<reference evidence="8 9" key="1">
    <citation type="submission" date="2023-07" db="EMBL/GenBank/DDBJ databases">
        <title>Sequencing the genomes of 1000 actinobacteria strains.</title>
        <authorList>
            <person name="Klenk H.-P."/>
        </authorList>
    </citation>
    <scope>NUCLEOTIDE SEQUENCE [LARGE SCALE GENOMIC DNA]</scope>
    <source>
        <strain evidence="8 9">DSM 44388</strain>
    </source>
</reference>
<evidence type="ECO:0000256" key="4">
    <source>
        <dbReference type="ARBA" id="ARBA00022777"/>
    </source>
</evidence>
<dbReference type="PANTHER" id="PTHR10196:SF69">
    <property type="entry name" value="GLYCEROL KINASE"/>
    <property type="match status" value="1"/>
</dbReference>
<dbReference type="PANTHER" id="PTHR10196">
    <property type="entry name" value="SUGAR KINASE"/>
    <property type="match status" value="1"/>
</dbReference>
<dbReference type="Pfam" id="PF02782">
    <property type="entry name" value="FGGY_C"/>
    <property type="match status" value="1"/>
</dbReference>
<proteinExistence type="inferred from homology"/>
<dbReference type="EC" id="2.7.1.30" evidence="8"/>
<evidence type="ECO:0000256" key="5">
    <source>
        <dbReference type="ARBA" id="ARBA00022840"/>
    </source>
</evidence>
<keyword evidence="4 8" id="KW-0418">Kinase</keyword>
<evidence type="ECO:0000313" key="8">
    <source>
        <dbReference type="EMBL" id="MDP9830143.1"/>
    </source>
</evidence>
<dbReference type="InterPro" id="IPR018485">
    <property type="entry name" value="FGGY_C"/>
</dbReference>
<evidence type="ECO:0000256" key="1">
    <source>
        <dbReference type="ARBA" id="ARBA00009156"/>
    </source>
</evidence>
<dbReference type="SUPFAM" id="SSF53067">
    <property type="entry name" value="Actin-like ATPase domain"/>
    <property type="match status" value="2"/>
</dbReference>
<dbReference type="InterPro" id="IPR043129">
    <property type="entry name" value="ATPase_NBD"/>
</dbReference>
<keyword evidence="9" id="KW-1185">Reference proteome</keyword>
<evidence type="ECO:0000259" key="6">
    <source>
        <dbReference type="Pfam" id="PF00370"/>
    </source>
</evidence>
<accession>A0ABT9PBR4</accession>
<dbReference type="RefSeq" id="WP_307249039.1">
    <property type="nucleotide sequence ID" value="NZ_JAUSQZ010000001.1"/>
</dbReference>
<sequence length="472" mass="48479">MADIVVAVDQGTSSTKAVAVSVSGEVVADVTVPVGIAHPSPGRVEQDAEELVTSVVTALGRLGQLDGRVAAVGLSTQRESALVWERSTGKPLGPMLGWQDRRTAGRARALSGEAGRVRSVTGLPLDPMFSALKIGWLLDEIDPDRRRSRAGELAVGTVDSWLLARLTGEHRIELGNAARTQLLSLDAGDWDAGLLELFGIPEAVLPRLTASDEPTALVDGLGVPVTGVLGDSHAALYGHGIREAGSVKVTLGTGSSVMGLGDVVPGAMARTIAWAAPDVALAFEGNILSSGSTLVWLSHVLGLSTGELIALGLDSPDSPVDLVPAVAGLGAPWWDPGAQAIITGFDLGTGRSALARAAVDAVVLQIEDVLEAADTATGERVGTVHVDGGPAGNDRLVQHLADLTGRTVVRPAATGLSALGAASLAGARAGLWESLPGGATRTFGPTTTSTIVKARRDRWRGAVERARYQTVS</sequence>
<evidence type="ECO:0000256" key="3">
    <source>
        <dbReference type="ARBA" id="ARBA00022741"/>
    </source>
</evidence>
<dbReference type="EMBL" id="JAUSQZ010000001">
    <property type="protein sequence ID" value="MDP9830143.1"/>
    <property type="molecule type" value="Genomic_DNA"/>
</dbReference>
<dbReference type="PIRSF" id="PIRSF000538">
    <property type="entry name" value="GlpK"/>
    <property type="match status" value="1"/>
</dbReference>
<dbReference type="InterPro" id="IPR000577">
    <property type="entry name" value="Carb_kinase_FGGY"/>
</dbReference>
<dbReference type="Pfam" id="PF00370">
    <property type="entry name" value="FGGY_N"/>
    <property type="match status" value="1"/>
</dbReference>
<dbReference type="Proteomes" id="UP001235712">
    <property type="component" value="Unassembled WGS sequence"/>
</dbReference>
<keyword evidence="5" id="KW-0067">ATP-binding</keyword>
<feature type="domain" description="Carbohydrate kinase FGGY C-terminal" evidence="7">
    <location>
        <begin position="280"/>
        <end position="427"/>
    </location>
</feature>
<dbReference type="GO" id="GO:0004370">
    <property type="term" value="F:glycerol kinase activity"/>
    <property type="evidence" value="ECO:0007669"/>
    <property type="project" value="UniProtKB-EC"/>
</dbReference>
<dbReference type="InterPro" id="IPR018484">
    <property type="entry name" value="FGGY_N"/>
</dbReference>
<evidence type="ECO:0000256" key="2">
    <source>
        <dbReference type="ARBA" id="ARBA00022679"/>
    </source>
</evidence>
<comment type="similarity">
    <text evidence="1">Belongs to the FGGY kinase family.</text>
</comment>
<feature type="domain" description="Carbohydrate kinase FGGY N-terminal" evidence="6">
    <location>
        <begin position="5"/>
        <end position="238"/>
    </location>
</feature>
<keyword evidence="3" id="KW-0547">Nucleotide-binding</keyword>
<dbReference type="Gene3D" id="3.30.420.40">
    <property type="match status" value="2"/>
</dbReference>
<comment type="caution">
    <text evidence="8">The sequence shown here is derived from an EMBL/GenBank/DDBJ whole genome shotgun (WGS) entry which is preliminary data.</text>
</comment>
<evidence type="ECO:0000259" key="7">
    <source>
        <dbReference type="Pfam" id="PF02782"/>
    </source>
</evidence>
<keyword evidence="2 8" id="KW-0808">Transferase</keyword>
<gene>
    <name evidence="8" type="ORF">J2S57_005892</name>
</gene>
<protein>
    <submittedName>
        <fullName evidence="8">Glycerol kinase</fullName>
        <ecNumber evidence="8">2.7.1.30</ecNumber>
    </submittedName>
</protein>